<protein>
    <submittedName>
        <fullName evidence="6">LysR family transcriptional regulator</fullName>
    </submittedName>
</protein>
<dbReference type="InterPro" id="IPR036390">
    <property type="entry name" value="WH_DNA-bd_sf"/>
</dbReference>
<keyword evidence="4" id="KW-0804">Transcription</keyword>
<proteinExistence type="inferred from homology"/>
<name>A0A919CCH7_9ACTN</name>
<evidence type="ECO:0000259" key="5">
    <source>
        <dbReference type="PROSITE" id="PS50931"/>
    </source>
</evidence>
<dbReference type="Gene3D" id="3.40.190.10">
    <property type="entry name" value="Periplasmic binding protein-like II"/>
    <property type="match status" value="2"/>
</dbReference>
<keyword evidence="2" id="KW-0805">Transcription regulation</keyword>
<dbReference type="InterPro" id="IPR005119">
    <property type="entry name" value="LysR_subst-bd"/>
</dbReference>
<dbReference type="EMBL" id="BMVC01000010">
    <property type="protein sequence ID" value="GHD03608.1"/>
    <property type="molecule type" value="Genomic_DNA"/>
</dbReference>
<dbReference type="PRINTS" id="PR00039">
    <property type="entry name" value="HTHLYSR"/>
</dbReference>
<evidence type="ECO:0000313" key="6">
    <source>
        <dbReference type="EMBL" id="GHD03608.1"/>
    </source>
</evidence>
<dbReference type="RefSeq" id="WP_189825372.1">
    <property type="nucleotide sequence ID" value="NZ_BMVC01000010.1"/>
</dbReference>
<dbReference type="PANTHER" id="PTHR30346:SF0">
    <property type="entry name" value="HCA OPERON TRANSCRIPTIONAL ACTIVATOR HCAR"/>
    <property type="match status" value="1"/>
</dbReference>
<dbReference type="FunFam" id="1.10.10.10:FF:000001">
    <property type="entry name" value="LysR family transcriptional regulator"/>
    <property type="match status" value="1"/>
</dbReference>
<gene>
    <name evidence="6" type="ORF">GCM10010334_51650</name>
</gene>
<evidence type="ECO:0000256" key="3">
    <source>
        <dbReference type="ARBA" id="ARBA00023125"/>
    </source>
</evidence>
<comment type="similarity">
    <text evidence="1">Belongs to the LysR transcriptional regulatory family.</text>
</comment>
<evidence type="ECO:0000313" key="7">
    <source>
        <dbReference type="Proteomes" id="UP000638353"/>
    </source>
</evidence>
<sequence length="305" mass="32630">MDVHTRDLRYFLAVATELSFTRAAESLYVSQPALDKQIRQLERALGAELFVRDRREVRLTQAGEALLPHAQQTCSTWELGTVALAALRTATAGVLTVGMCTGTGTGAGRAGVLPAIGSRFADAHPEATPVLRQSGWDDPTAGLADGSSDVAFVWLPLPEPSRYAHLVLAEEPRHVALPAGHRLAGRSTVDFADLLDEPFLALPDSAGPLRDYWLATDARGGVGVRVGAVVNGPDETYEAVEAGRGVVLVADASMVRRGDVVTVPVRGVTPSRFALAWRRDDIRPLVRAYARAAQHWMRAGSQGAP</sequence>
<dbReference type="Pfam" id="PF00126">
    <property type="entry name" value="HTH_1"/>
    <property type="match status" value="1"/>
</dbReference>
<feature type="domain" description="HTH lysR-type" evidence="5">
    <location>
        <begin position="1"/>
        <end position="60"/>
    </location>
</feature>
<dbReference type="PANTHER" id="PTHR30346">
    <property type="entry name" value="TRANSCRIPTIONAL DUAL REGULATOR HCAR-RELATED"/>
    <property type="match status" value="1"/>
</dbReference>
<dbReference type="InterPro" id="IPR000847">
    <property type="entry name" value="LysR_HTH_N"/>
</dbReference>
<evidence type="ECO:0000256" key="4">
    <source>
        <dbReference type="ARBA" id="ARBA00023163"/>
    </source>
</evidence>
<dbReference type="SUPFAM" id="SSF53850">
    <property type="entry name" value="Periplasmic binding protein-like II"/>
    <property type="match status" value="1"/>
</dbReference>
<evidence type="ECO:0000256" key="1">
    <source>
        <dbReference type="ARBA" id="ARBA00009437"/>
    </source>
</evidence>
<dbReference type="GO" id="GO:0003677">
    <property type="term" value="F:DNA binding"/>
    <property type="evidence" value="ECO:0007669"/>
    <property type="project" value="UniProtKB-KW"/>
</dbReference>
<keyword evidence="3" id="KW-0238">DNA-binding</keyword>
<dbReference type="Proteomes" id="UP000638353">
    <property type="component" value="Unassembled WGS sequence"/>
</dbReference>
<dbReference type="GO" id="GO:0032993">
    <property type="term" value="C:protein-DNA complex"/>
    <property type="evidence" value="ECO:0007669"/>
    <property type="project" value="TreeGrafter"/>
</dbReference>
<accession>A0A919CCH7</accession>
<dbReference type="Pfam" id="PF03466">
    <property type="entry name" value="LysR_substrate"/>
    <property type="match status" value="1"/>
</dbReference>
<dbReference type="Gene3D" id="1.10.10.10">
    <property type="entry name" value="Winged helix-like DNA-binding domain superfamily/Winged helix DNA-binding domain"/>
    <property type="match status" value="1"/>
</dbReference>
<comment type="caution">
    <text evidence="6">The sequence shown here is derived from an EMBL/GenBank/DDBJ whole genome shotgun (WGS) entry which is preliminary data.</text>
</comment>
<organism evidence="6 7">
    <name type="scientific">Streptomyces finlayi</name>
    <dbReference type="NCBI Taxonomy" id="67296"/>
    <lineage>
        <taxon>Bacteria</taxon>
        <taxon>Bacillati</taxon>
        <taxon>Actinomycetota</taxon>
        <taxon>Actinomycetes</taxon>
        <taxon>Kitasatosporales</taxon>
        <taxon>Streptomycetaceae</taxon>
        <taxon>Streptomyces</taxon>
    </lineage>
</organism>
<dbReference type="AlphaFoldDB" id="A0A919CCH7"/>
<dbReference type="CDD" id="cd08414">
    <property type="entry name" value="PBP2_LTTR_aromatics_like"/>
    <property type="match status" value="1"/>
</dbReference>
<reference evidence="6" key="1">
    <citation type="journal article" date="2014" name="Int. J. Syst. Evol. Microbiol.">
        <title>Complete genome sequence of Corynebacterium casei LMG S-19264T (=DSM 44701T), isolated from a smear-ripened cheese.</title>
        <authorList>
            <consortium name="US DOE Joint Genome Institute (JGI-PGF)"/>
            <person name="Walter F."/>
            <person name="Albersmeier A."/>
            <person name="Kalinowski J."/>
            <person name="Ruckert C."/>
        </authorList>
    </citation>
    <scope>NUCLEOTIDE SEQUENCE</scope>
    <source>
        <strain evidence="6">JCM 4637</strain>
    </source>
</reference>
<dbReference type="GO" id="GO:0003700">
    <property type="term" value="F:DNA-binding transcription factor activity"/>
    <property type="evidence" value="ECO:0007669"/>
    <property type="project" value="InterPro"/>
</dbReference>
<dbReference type="InterPro" id="IPR036388">
    <property type="entry name" value="WH-like_DNA-bd_sf"/>
</dbReference>
<evidence type="ECO:0000256" key="2">
    <source>
        <dbReference type="ARBA" id="ARBA00023015"/>
    </source>
</evidence>
<reference evidence="6" key="2">
    <citation type="submission" date="2020-09" db="EMBL/GenBank/DDBJ databases">
        <authorList>
            <person name="Sun Q."/>
            <person name="Ohkuma M."/>
        </authorList>
    </citation>
    <scope>NUCLEOTIDE SEQUENCE</scope>
    <source>
        <strain evidence="6">JCM 4637</strain>
    </source>
</reference>
<dbReference type="SUPFAM" id="SSF46785">
    <property type="entry name" value="Winged helix' DNA-binding domain"/>
    <property type="match status" value="1"/>
</dbReference>
<dbReference type="PROSITE" id="PS50931">
    <property type="entry name" value="HTH_LYSR"/>
    <property type="match status" value="1"/>
</dbReference>